<protein>
    <submittedName>
        <fullName evidence="4">Phage integrase SAM-like domain-containing protein</fullName>
    </submittedName>
</protein>
<organism evidence="4 5">
    <name type="scientific">Dysosmobacter segnis</name>
    <dbReference type="NCBI Taxonomy" id="2763042"/>
    <lineage>
        <taxon>Bacteria</taxon>
        <taxon>Bacillati</taxon>
        <taxon>Bacillota</taxon>
        <taxon>Clostridia</taxon>
        <taxon>Eubacteriales</taxon>
        <taxon>Oscillospiraceae</taxon>
        <taxon>Dysosmobacter</taxon>
    </lineage>
</organism>
<keyword evidence="5" id="KW-1185">Reference proteome</keyword>
<dbReference type="Gene3D" id="1.10.150.130">
    <property type="match status" value="1"/>
</dbReference>
<feature type="domain" description="Core-binding (CB)" evidence="3">
    <location>
        <begin position="28"/>
        <end position="105"/>
    </location>
</feature>
<keyword evidence="1 2" id="KW-0238">DNA-binding</keyword>
<dbReference type="RefSeq" id="WP_187014830.1">
    <property type="nucleotide sequence ID" value="NZ_JACOQI010000008.1"/>
</dbReference>
<evidence type="ECO:0000259" key="3">
    <source>
        <dbReference type="PROSITE" id="PS51900"/>
    </source>
</evidence>
<reference evidence="4" key="1">
    <citation type="submission" date="2020-08" db="EMBL/GenBank/DDBJ databases">
        <title>Genome public.</title>
        <authorList>
            <person name="Liu C."/>
            <person name="Sun Q."/>
        </authorList>
    </citation>
    <scope>NUCLEOTIDE SEQUENCE</scope>
    <source>
        <strain evidence="4">BX15</strain>
    </source>
</reference>
<gene>
    <name evidence="4" type="ORF">H8Z83_09640</name>
</gene>
<comment type="caution">
    <text evidence="4">The sequence shown here is derived from an EMBL/GenBank/DDBJ whole genome shotgun (WGS) entry which is preliminary data.</text>
</comment>
<dbReference type="PROSITE" id="PS51900">
    <property type="entry name" value="CB"/>
    <property type="match status" value="1"/>
</dbReference>
<accession>A0A923MIF9</accession>
<sequence length="136" mass="15834">MLISYQKNGNFGFQSPRVERIFSGETGNLITQFIQHERAIGRSEKTIESREIYLRAFNLYLQRFDLSFNDLSVDCIEAFFKSMNYELAMRHNSANHLRQLFHYLYDRGITVTDNLPSTGRMCAGYRQLNTSKSASN</sequence>
<proteinExistence type="predicted"/>
<evidence type="ECO:0000313" key="5">
    <source>
        <dbReference type="Proteomes" id="UP000620327"/>
    </source>
</evidence>
<evidence type="ECO:0000256" key="1">
    <source>
        <dbReference type="ARBA" id="ARBA00023125"/>
    </source>
</evidence>
<dbReference type="AlphaFoldDB" id="A0A923MIF9"/>
<dbReference type="InterPro" id="IPR044068">
    <property type="entry name" value="CB"/>
</dbReference>
<evidence type="ECO:0000313" key="4">
    <source>
        <dbReference type="EMBL" id="MBC5770581.1"/>
    </source>
</evidence>
<dbReference type="GO" id="GO:0003677">
    <property type="term" value="F:DNA binding"/>
    <property type="evidence" value="ECO:0007669"/>
    <property type="project" value="UniProtKB-UniRule"/>
</dbReference>
<dbReference type="EMBL" id="JACOQI010000008">
    <property type="protein sequence ID" value="MBC5770581.1"/>
    <property type="molecule type" value="Genomic_DNA"/>
</dbReference>
<dbReference type="Proteomes" id="UP000620327">
    <property type="component" value="Unassembled WGS sequence"/>
</dbReference>
<evidence type="ECO:0000256" key="2">
    <source>
        <dbReference type="PROSITE-ProRule" id="PRU01248"/>
    </source>
</evidence>
<name>A0A923MIF9_9FIRM</name>
<dbReference type="InterPro" id="IPR010998">
    <property type="entry name" value="Integrase_recombinase_N"/>
</dbReference>